<dbReference type="InterPro" id="IPR007349">
    <property type="entry name" value="DUF418"/>
</dbReference>
<comment type="caution">
    <text evidence="3">The sequence shown here is derived from an EMBL/GenBank/DDBJ whole genome shotgun (WGS) entry which is preliminary data.</text>
</comment>
<dbReference type="RefSeq" id="WP_284248418.1">
    <property type="nucleotide sequence ID" value="NZ_BSUM01000001.1"/>
</dbReference>
<feature type="transmembrane region" description="Helical" evidence="1">
    <location>
        <begin position="12"/>
        <end position="36"/>
    </location>
</feature>
<reference evidence="3" key="1">
    <citation type="journal article" date="2014" name="Int. J. Syst. Evol. Microbiol.">
        <title>Complete genome sequence of Corynebacterium casei LMG S-19264T (=DSM 44701T), isolated from a smear-ripened cheese.</title>
        <authorList>
            <consortium name="US DOE Joint Genome Institute (JGI-PGF)"/>
            <person name="Walter F."/>
            <person name="Albersmeier A."/>
            <person name="Kalinowski J."/>
            <person name="Ruckert C."/>
        </authorList>
    </citation>
    <scope>NUCLEOTIDE SEQUENCE</scope>
    <source>
        <strain evidence="3">NBRC 112290</strain>
    </source>
</reference>
<dbReference type="EMBL" id="BSUM01000001">
    <property type="protein sequence ID" value="GMA33462.1"/>
    <property type="molecule type" value="Genomic_DNA"/>
</dbReference>
<dbReference type="PANTHER" id="PTHR30590">
    <property type="entry name" value="INNER MEMBRANE PROTEIN"/>
    <property type="match status" value="1"/>
</dbReference>
<keyword evidence="1" id="KW-0812">Transmembrane</keyword>
<dbReference type="AlphaFoldDB" id="A0AA37XAJ8"/>
<dbReference type="Pfam" id="PF04235">
    <property type="entry name" value="DUF418"/>
    <property type="match status" value="1"/>
</dbReference>
<sequence>MPETADLGFVMLQTVTGMCAGLGYVALFGLLTVRIQRRGRAPGRVVWALQAVGKRSLSCYLAQSVLVAPLLSAWGLGLGAHLGSAGAAAIAVAVWLVILVGACALERAGRRGPAEVLLRRLSYPRARVGATA</sequence>
<evidence type="ECO:0000259" key="2">
    <source>
        <dbReference type="Pfam" id="PF04235"/>
    </source>
</evidence>
<dbReference type="EMBL" id="BSUM01000001">
    <property type="protein sequence ID" value="GMA30014.1"/>
    <property type="molecule type" value="Genomic_DNA"/>
</dbReference>
<evidence type="ECO:0000313" key="3">
    <source>
        <dbReference type="EMBL" id="GMA30014.1"/>
    </source>
</evidence>
<protein>
    <recommendedName>
        <fullName evidence="2">DUF418 domain-containing protein</fullName>
    </recommendedName>
</protein>
<feature type="transmembrane region" description="Helical" evidence="1">
    <location>
        <begin position="57"/>
        <end position="76"/>
    </location>
</feature>
<accession>A0AA37XAJ8</accession>
<gene>
    <name evidence="3" type="ORF">GCM10025875_00060</name>
    <name evidence="4" type="ORF">GCM10025875_34540</name>
</gene>
<reference evidence="3" key="2">
    <citation type="submission" date="2023-02" db="EMBL/GenBank/DDBJ databases">
        <authorList>
            <person name="Sun Q."/>
            <person name="Mori K."/>
        </authorList>
    </citation>
    <scope>NUCLEOTIDE SEQUENCE</scope>
    <source>
        <strain evidence="3">NBRC 112290</strain>
    </source>
</reference>
<feature type="transmembrane region" description="Helical" evidence="1">
    <location>
        <begin position="82"/>
        <end position="105"/>
    </location>
</feature>
<keyword evidence="1" id="KW-1133">Transmembrane helix</keyword>
<name>A0AA37XAJ8_9MICO</name>
<evidence type="ECO:0000313" key="4">
    <source>
        <dbReference type="EMBL" id="GMA33462.1"/>
    </source>
</evidence>
<dbReference type="InterPro" id="IPR052529">
    <property type="entry name" value="Bact_Transport_Assoc"/>
</dbReference>
<proteinExistence type="predicted"/>
<keyword evidence="5" id="KW-1185">Reference proteome</keyword>
<evidence type="ECO:0000256" key="1">
    <source>
        <dbReference type="SAM" id="Phobius"/>
    </source>
</evidence>
<organism evidence="3 5">
    <name type="scientific">Litorihabitans aurantiacus</name>
    <dbReference type="NCBI Taxonomy" id="1930061"/>
    <lineage>
        <taxon>Bacteria</taxon>
        <taxon>Bacillati</taxon>
        <taxon>Actinomycetota</taxon>
        <taxon>Actinomycetes</taxon>
        <taxon>Micrococcales</taxon>
        <taxon>Beutenbergiaceae</taxon>
        <taxon>Litorihabitans</taxon>
    </lineage>
</organism>
<keyword evidence="1" id="KW-0472">Membrane</keyword>
<feature type="domain" description="DUF418" evidence="2">
    <location>
        <begin position="7"/>
        <end position="123"/>
    </location>
</feature>
<dbReference type="Proteomes" id="UP001157161">
    <property type="component" value="Unassembled WGS sequence"/>
</dbReference>
<evidence type="ECO:0000313" key="5">
    <source>
        <dbReference type="Proteomes" id="UP001157161"/>
    </source>
</evidence>
<dbReference type="PANTHER" id="PTHR30590:SF2">
    <property type="entry name" value="INNER MEMBRANE PROTEIN"/>
    <property type="match status" value="1"/>
</dbReference>